<keyword evidence="2" id="KW-0812">Transmembrane</keyword>
<keyword evidence="5" id="KW-1185">Reference proteome</keyword>
<feature type="domain" description="TPM" evidence="3">
    <location>
        <begin position="41"/>
        <end position="162"/>
    </location>
</feature>
<dbReference type="InterPro" id="IPR007621">
    <property type="entry name" value="TPM_dom"/>
</dbReference>
<evidence type="ECO:0000256" key="1">
    <source>
        <dbReference type="SAM" id="MobiDB-lite"/>
    </source>
</evidence>
<evidence type="ECO:0000313" key="4">
    <source>
        <dbReference type="EMBL" id="MBD7970833.1"/>
    </source>
</evidence>
<dbReference type="EMBL" id="JACSQL010000016">
    <property type="protein sequence ID" value="MBD7970833.1"/>
    <property type="molecule type" value="Genomic_DNA"/>
</dbReference>
<keyword evidence="2" id="KW-1133">Transmembrane helix</keyword>
<dbReference type="Proteomes" id="UP000608071">
    <property type="component" value="Unassembled WGS sequence"/>
</dbReference>
<reference evidence="4 5" key="1">
    <citation type="submission" date="2020-08" db="EMBL/GenBank/DDBJ databases">
        <title>A Genomic Blueprint of the Chicken Gut Microbiome.</title>
        <authorList>
            <person name="Gilroy R."/>
            <person name="Ravi A."/>
            <person name="Getino M."/>
            <person name="Pursley I."/>
            <person name="Horton D.L."/>
            <person name="Alikhan N.-F."/>
            <person name="Baker D."/>
            <person name="Gharbi K."/>
            <person name="Hall N."/>
            <person name="Watson M."/>
            <person name="Adriaenssens E.M."/>
            <person name="Foster-Nyarko E."/>
            <person name="Jarju S."/>
            <person name="Secka A."/>
            <person name="Antonio M."/>
            <person name="Oren A."/>
            <person name="Chaudhuri R."/>
            <person name="La Ragione R.M."/>
            <person name="Hildebrand F."/>
            <person name="Pallen M.J."/>
        </authorList>
    </citation>
    <scope>NUCLEOTIDE SEQUENCE [LARGE SCALE GENOMIC DNA]</scope>
    <source>
        <strain evidence="4 5">Sa2BVA9</strain>
    </source>
</reference>
<dbReference type="Gene3D" id="3.10.310.50">
    <property type="match status" value="1"/>
</dbReference>
<gene>
    <name evidence="4" type="ORF">H9647_22470</name>
</gene>
<evidence type="ECO:0000256" key="2">
    <source>
        <dbReference type="SAM" id="Phobius"/>
    </source>
</evidence>
<comment type="caution">
    <text evidence="4">The sequence shown here is derived from an EMBL/GenBank/DDBJ whole genome shotgun (WGS) entry which is preliminary data.</text>
</comment>
<sequence length="265" mass="29191">MKKMKAILSILLLFSFIFVLVPHDLAGAAESSSTAADKQLIYDEAGLLTQAQVDSLNAMANEYGAERNTDIIIYTTLNEEGIDAGILTEDFYDEHAPGYDQPHGNAVILTLDMNNRKTYLAGFYKGLDYLNDSRLDQIRNKIRSDLSYGNYELAFENYILTVHEFMEHRPGVLFNIWFQLAVSLGIGALVVGMMAYRSGGRITVNRQTYEDASTSGILDRQDRYLRTTVTKRKIERNNNNGGPGGGGGGGISKGGHSHSGSRGSF</sequence>
<dbReference type="RefSeq" id="WP_191804292.1">
    <property type="nucleotide sequence ID" value="NZ_JACSQL010000016.1"/>
</dbReference>
<feature type="region of interest" description="Disordered" evidence="1">
    <location>
        <begin position="231"/>
        <end position="265"/>
    </location>
</feature>
<organism evidence="4 5">
    <name type="scientific">Paenibacillus gallinarum</name>
    <dbReference type="NCBI Taxonomy" id="2762232"/>
    <lineage>
        <taxon>Bacteria</taxon>
        <taxon>Bacillati</taxon>
        <taxon>Bacillota</taxon>
        <taxon>Bacilli</taxon>
        <taxon>Bacillales</taxon>
        <taxon>Paenibacillaceae</taxon>
        <taxon>Paenibacillus</taxon>
    </lineage>
</organism>
<proteinExistence type="predicted"/>
<feature type="compositionally biased region" description="Gly residues" evidence="1">
    <location>
        <begin position="241"/>
        <end position="253"/>
    </location>
</feature>
<keyword evidence="2" id="KW-0472">Membrane</keyword>
<dbReference type="Pfam" id="PF04536">
    <property type="entry name" value="TPM_phosphatase"/>
    <property type="match status" value="1"/>
</dbReference>
<evidence type="ECO:0000313" key="5">
    <source>
        <dbReference type="Proteomes" id="UP000608071"/>
    </source>
</evidence>
<protein>
    <submittedName>
        <fullName evidence="4">TPM domain-containing protein</fullName>
    </submittedName>
</protein>
<name>A0ABR8T4Y6_9BACL</name>
<accession>A0ABR8T4Y6</accession>
<feature type="transmembrane region" description="Helical" evidence="2">
    <location>
        <begin position="176"/>
        <end position="196"/>
    </location>
</feature>
<evidence type="ECO:0000259" key="3">
    <source>
        <dbReference type="Pfam" id="PF04536"/>
    </source>
</evidence>